<keyword evidence="7 15" id="KW-0605">Phycobilisome</keyword>
<dbReference type="PIRSF" id="PIRSF000081">
    <property type="entry name" value="Phycocyanin"/>
    <property type="match status" value="1"/>
</dbReference>
<evidence type="ECO:0000256" key="2">
    <source>
        <dbReference type="ARBA" id="ARBA00008182"/>
    </source>
</evidence>
<name>A0A0V7ZGK1_9CYAN</name>
<feature type="modified residue" description="N4-methylasparagine" evidence="14">
    <location>
        <position position="71"/>
    </location>
</feature>
<dbReference type="EMBL" id="LMTZ01000127">
    <property type="protein sequence ID" value="KST64155.1"/>
    <property type="molecule type" value="Genomic_DNA"/>
</dbReference>
<evidence type="ECO:0000313" key="16">
    <source>
        <dbReference type="EMBL" id="KST63581.1"/>
    </source>
</evidence>
<evidence type="ECO:0000256" key="6">
    <source>
        <dbReference type="ARBA" id="ARBA00022549"/>
    </source>
</evidence>
<evidence type="ECO:0000256" key="9">
    <source>
        <dbReference type="ARBA" id="ARBA00022991"/>
    </source>
</evidence>
<evidence type="ECO:0000256" key="10">
    <source>
        <dbReference type="ARBA" id="ARBA00023078"/>
    </source>
</evidence>
<dbReference type="SUPFAM" id="SSF46458">
    <property type="entry name" value="Globin-like"/>
    <property type="match status" value="1"/>
</dbReference>
<dbReference type="GO" id="GO:0015979">
    <property type="term" value="P:photosynthesis"/>
    <property type="evidence" value="ECO:0007669"/>
    <property type="project" value="UniProtKB-KW"/>
</dbReference>
<dbReference type="CDD" id="cd12125">
    <property type="entry name" value="APC_alpha"/>
    <property type="match status" value="1"/>
</dbReference>
<gene>
    <name evidence="16" type="ORF">BC008_14045</name>
    <name evidence="17" type="ORF">BC008_16045</name>
</gene>
<evidence type="ECO:0000256" key="13">
    <source>
        <dbReference type="PIRSR" id="PIRSR000081-1"/>
    </source>
</evidence>
<evidence type="ECO:0000256" key="1">
    <source>
        <dbReference type="ARBA" id="ARBA00004445"/>
    </source>
</evidence>
<reference evidence="16 18" key="1">
    <citation type="journal article" date="2015" name="Genome Announc.">
        <title>Draft Genome of the Euendolithic (true boring) Cyanobacterium Mastigocoleus testarum strain BC008.</title>
        <authorList>
            <person name="Guida B.S."/>
            <person name="Garcia-Pichel F."/>
        </authorList>
    </citation>
    <scope>NUCLEOTIDE SEQUENCE [LARGE SCALE GENOMIC DNA]</scope>
    <source>
        <strain evidence="16 18">BC008</strain>
    </source>
</reference>
<dbReference type="InterPro" id="IPR012128">
    <property type="entry name" value="Phycobilisome_asu/bsu"/>
</dbReference>
<keyword evidence="6" id="KW-0042">Antenna complex</keyword>
<accession>A0A0V7ZGK1</accession>
<keyword evidence="11 15" id="KW-0472">Membrane</keyword>
<feature type="binding site" evidence="13">
    <location>
        <position position="78"/>
    </location>
    <ligand>
        <name>(2R,3E)-phycocyanobilin</name>
        <dbReference type="ChEBI" id="CHEBI:85275"/>
        <label>1</label>
    </ligand>
</feature>
<dbReference type="GO" id="GO:0031676">
    <property type="term" value="C:plasma membrane-derived thylakoid membrane"/>
    <property type="evidence" value="ECO:0007669"/>
    <property type="project" value="UniProtKB-SubCell"/>
</dbReference>
<keyword evidence="9 15" id="KW-0157">Chromophore</keyword>
<dbReference type="OrthoDB" id="510030at2"/>
<dbReference type="InterPro" id="IPR038719">
    <property type="entry name" value="Phycobilisome_asu/bsu_sf"/>
</dbReference>
<evidence type="ECO:0000256" key="14">
    <source>
        <dbReference type="PIRSR" id="PIRSR000081-2"/>
    </source>
</evidence>
<dbReference type="Gene3D" id="1.10.490.20">
    <property type="entry name" value="Phycocyanins"/>
    <property type="match status" value="1"/>
</dbReference>
<dbReference type="PANTHER" id="PTHR34011:SF2">
    <property type="entry name" value="ALLOPHYCOCYANIN ALPHA CHAIN"/>
    <property type="match status" value="1"/>
</dbReference>
<organism evidence="16 18">
    <name type="scientific">Mastigocoleus testarum BC008</name>
    <dbReference type="NCBI Taxonomy" id="371196"/>
    <lineage>
        <taxon>Bacteria</taxon>
        <taxon>Bacillati</taxon>
        <taxon>Cyanobacteriota</taxon>
        <taxon>Cyanophyceae</taxon>
        <taxon>Nostocales</taxon>
        <taxon>Hapalosiphonaceae</taxon>
        <taxon>Mastigocoleus</taxon>
    </lineage>
</organism>
<keyword evidence="3 15" id="KW-0813">Transport</keyword>
<proteinExistence type="inferred from homology"/>
<comment type="similarity">
    <text evidence="2 15">Belongs to the phycobiliprotein family.</text>
</comment>
<dbReference type="Pfam" id="PF00502">
    <property type="entry name" value="Phycobilisome"/>
    <property type="match status" value="1"/>
</dbReference>
<keyword evidence="4" id="KW-0488">Methylation</keyword>
<keyword evidence="5 15" id="KW-0602">Photosynthesis</keyword>
<evidence type="ECO:0000313" key="18">
    <source>
        <dbReference type="Proteomes" id="UP000053372"/>
    </source>
</evidence>
<dbReference type="InterPro" id="IPR009050">
    <property type="entry name" value="Globin-like_sf"/>
</dbReference>
<comment type="subcellular location">
    <subcellularLocation>
        <location evidence="1 15">Cellular thylakoid membrane</location>
        <topology evidence="1 15">Peripheral membrane protein</topology>
        <orientation evidence="1 15">Cytoplasmic side</orientation>
    </subcellularLocation>
</comment>
<evidence type="ECO:0000256" key="15">
    <source>
        <dbReference type="RuleBase" id="RU004438"/>
    </source>
</evidence>
<feature type="binding site" evidence="13">
    <location>
        <position position="71"/>
    </location>
    <ligand>
        <name>(2R,3E)-phycocyanobilin</name>
        <dbReference type="ChEBI" id="CHEBI:85275"/>
        <label>1</label>
    </ligand>
</feature>
<dbReference type="AlphaFoldDB" id="A0A0V7ZGK1"/>
<dbReference type="GO" id="GO:0030089">
    <property type="term" value="C:phycobilisome"/>
    <property type="evidence" value="ECO:0007669"/>
    <property type="project" value="UniProtKB-KW"/>
</dbReference>
<evidence type="ECO:0000256" key="11">
    <source>
        <dbReference type="ARBA" id="ARBA00023136"/>
    </source>
</evidence>
<keyword evidence="18" id="KW-1185">Reference proteome</keyword>
<evidence type="ECO:0000256" key="8">
    <source>
        <dbReference type="ARBA" id="ARBA00022982"/>
    </source>
</evidence>
<evidence type="ECO:0000256" key="7">
    <source>
        <dbReference type="ARBA" id="ARBA00022738"/>
    </source>
</evidence>
<dbReference type="RefSeq" id="WP_027845865.1">
    <property type="nucleotide sequence ID" value="NZ_LMTZ01000127.1"/>
</dbReference>
<protein>
    <submittedName>
        <fullName evidence="16">Allophycocyanin</fullName>
    </submittedName>
</protein>
<evidence type="ECO:0000256" key="5">
    <source>
        <dbReference type="ARBA" id="ARBA00022531"/>
    </source>
</evidence>
<evidence type="ECO:0000256" key="4">
    <source>
        <dbReference type="ARBA" id="ARBA00022481"/>
    </source>
</evidence>
<dbReference type="PANTHER" id="PTHR34011">
    <property type="entry name" value="PHYCOBILISOME 32.1 KDA LINKER POLYPEPTIDE, PHYCOCYANIN-ASSOCIATED, ROD 2-RELATED"/>
    <property type="match status" value="1"/>
</dbReference>
<feature type="binding site" evidence="13">
    <location>
        <position position="73"/>
    </location>
    <ligand>
        <name>(2R,3E)-phycocyanobilin</name>
        <dbReference type="ChEBI" id="CHEBI:85275"/>
        <label>1</label>
    </ligand>
</feature>
<keyword evidence="10 15" id="KW-0793">Thylakoid</keyword>
<evidence type="ECO:0000256" key="3">
    <source>
        <dbReference type="ARBA" id="ARBA00022448"/>
    </source>
</evidence>
<evidence type="ECO:0000313" key="17">
    <source>
        <dbReference type="EMBL" id="KST64155.1"/>
    </source>
</evidence>
<keyword evidence="12 15" id="KW-0089">Bile pigment</keyword>
<dbReference type="Proteomes" id="UP000053372">
    <property type="component" value="Unassembled WGS sequence"/>
</dbReference>
<dbReference type="EMBL" id="LMTZ01000136">
    <property type="protein sequence ID" value="KST63581.1"/>
    <property type="molecule type" value="Genomic_DNA"/>
</dbReference>
<evidence type="ECO:0000256" key="12">
    <source>
        <dbReference type="ARBA" id="ARBA00023307"/>
    </source>
</evidence>
<sequence length="158" mass="17981">MSVVTELILNADSEARYPAPKELRIFQDFLKTGDQRIRIAKILADNEQQIVQNGSMRFWERCPNTPSNSGNERKTASCQRDQGWYVRLVAYSILAGSEKPLEEIGTVGIKEMYNNLEIPLRNLVEAMRCVKEEAVSMMSEEDAVEVGPYFDYIIQALS</sequence>
<comment type="caution">
    <text evidence="16">The sequence shown here is derived from an EMBL/GenBank/DDBJ whole genome shotgun (WGS) entry which is preliminary data.</text>
</comment>
<keyword evidence="8 15" id="KW-0249">Electron transport</keyword>